<feature type="active site" evidence="8">
    <location>
        <position position="165"/>
    </location>
</feature>
<dbReference type="PANTHER" id="PTHR42872">
    <property type="entry name" value="PROTEIN-GLUTAMATE METHYLESTERASE/PROTEIN-GLUTAMINE GLUTAMINASE"/>
    <property type="match status" value="1"/>
</dbReference>
<dbReference type="GO" id="GO:0032259">
    <property type="term" value="P:methylation"/>
    <property type="evidence" value="ECO:0007669"/>
    <property type="project" value="UniProtKB-KW"/>
</dbReference>
<feature type="active site" evidence="8">
    <location>
        <position position="192"/>
    </location>
</feature>
<dbReference type="InterPro" id="IPR011006">
    <property type="entry name" value="CheY-like_superfamily"/>
</dbReference>
<dbReference type="PIRSF" id="PIRSF000876">
    <property type="entry name" value="RR_chemtxs_CheB"/>
    <property type="match status" value="1"/>
</dbReference>
<organism evidence="12 13">
    <name type="scientific">Candidatus Weimeria bifida</name>
    <dbReference type="NCBI Taxonomy" id="2599074"/>
    <lineage>
        <taxon>Bacteria</taxon>
        <taxon>Bacillati</taxon>
        <taxon>Bacillota</taxon>
        <taxon>Clostridia</taxon>
        <taxon>Lachnospirales</taxon>
        <taxon>Lachnospiraceae</taxon>
        <taxon>Candidatus Weimeria</taxon>
    </lineage>
</organism>
<dbReference type="NCBIfam" id="NF001965">
    <property type="entry name" value="PRK00742.1"/>
    <property type="match status" value="1"/>
</dbReference>
<dbReference type="AlphaFoldDB" id="A0A6N7IZQ8"/>
<evidence type="ECO:0000256" key="6">
    <source>
        <dbReference type="ARBA" id="ARBA00039140"/>
    </source>
</evidence>
<evidence type="ECO:0000256" key="4">
    <source>
        <dbReference type="ARBA" id="ARBA00022801"/>
    </source>
</evidence>
<accession>A0A6N7IZQ8</accession>
<gene>
    <name evidence="12" type="primary">cheB</name>
    <name evidence="12" type="ORF">FRC54_05670</name>
</gene>
<proteinExistence type="predicted"/>
<dbReference type="Gene3D" id="3.40.50.180">
    <property type="entry name" value="Methylesterase CheB, C-terminal domain"/>
    <property type="match status" value="1"/>
</dbReference>
<evidence type="ECO:0000256" key="8">
    <source>
        <dbReference type="PROSITE-ProRule" id="PRU00050"/>
    </source>
</evidence>
<evidence type="ECO:0000313" key="13">
    <source>
        <dbReference type="Proteomes" id="UP000460257"/>
    </source>
</evidence>
<dbReference type="SUPFAM" id="SSF52738">
    <property type="entry name" value="Methylesterase CheB, C-terminal domain"/>
    <property type="match status" value="1"/>
</dbReference>
<feature type="active site" evidence="8">
    <location>
        <position position="289"/>
    </location>
</feature>
<comment type="function">
    <text evidence="5">May play the central regulatory role in sporulation. It may be an element of the effector pathway responsible for the activation of sporulation genes in response to nutritional stress. Spo0A may act in concert with spo0H (a sigma factor) to control the expression of some genes that are critical to the sporulation process.</text>
</comment>
<evidence type="ECO:0000256" key="1">
    <source>
        <dbReference type="ARBA" id="ARBA00018672"/>
    </source>
</evidence>
<evidence type="ECO:0000259" key="10">
    <source>
        <dbReference type="PROSITE" id="PS50110"/>
    </source>
</evidence>
<dbReference type="SMART" id="SM00448">
    <property type="entry name" value="REC"/>
    <property type="match status" value="1"/>
</dbReference>
<comment type="catalytic activity">
    <reaction evidence="7">
        <text>[protein]-L-glutamate 5-O-methyl ester + H2O = L-glutamyl-[protein] + methanol + H(+)</text>
        <dbReference type="Rhea" id="RHEA:23236"/>
        <dbReference type="Rhea" id="RHEA-COMP:10208"/>
        <dbReference type="Rhea" id="RHEA-COMP:10311"/>
        <dbReference type="ChEBI" id="CHEBI:15377"/>
        <dbReference type="ChEBI" id="CHEBI:15378"/>
        <dbReference type="ChEBI" id="CHEBI:17790"/>
        <dbReference type="ChEBI" id="CHEBI:29973"/>
        <dbReference type="ChEBI" id="CHEBI:82795"/>
        <dbReference type="EC" id="3.1.1.61"/>
    </reaction>
</comment>
<dbReference type="GO" id="GO:0006935">
    <property type="term" value="P:chemotaxis"/>
    <property type="evidence" value="ECO:0007669"/>
    <property type="project" value="UniProtKB-UniRule"/>
</dbReference>
<dbReference type="InterPro" id="IPR008248">
    <property type="entry name" value="CheB-like"/>
</dbReference>
<keyword evidence="3 8" id="KW-0145">Chemotaxis</keyword>
<evidence type="ECO:0000256" key="9">
    <source>
        <dbReference type="PROSITE-ProRule" id="PRU00169"/>
    </source>
</evidence>
<sequence>MRKVLVVDDSALMRKTMCDIIDSVPGFEVTDICRDGTGALKAISDKVYDCIVMNIYLGGVSSISLLRRLRDRRCRTPVIAITSAVSEDREMTMQALDAGAVDVVVRPYFFGDKAGIEKFKTSLLSSLKVASAGNVSFDFNDSVQHTDKSVSKRKGHYSLIALACSTGGPQALHTLIPMLPARIGVPMVVVQHMPAGFTASLAERIDQDSKIHVCEAKDQEVLKADTVYIAQGGRHFSIAENKRGQLIAHIYDTPPVHNLRPCADVMYESLCRVKANNILCVVLTGMGADGTEGIGKLKDCKNIYTISQDEKSSVVYGMPRSVHDKGLSDEVKPLKEIAKAITRELGV</sequence>
<dbReference type="InterPro" id="IPR001789">
    <property type="entry name" value="Sig_transdc_resp-reg_receiver"/>
</dbReference>
<evidence type="ECO:0000259" key="11">
    <source>
        <dbReference type="PROSITE" id="PS50122"/>
    </source>
</evidence>
<dbReference type="Pfam" id="PF00072">
    <property type="entry name" value="Response_reg"/>
    <property type="match status" value="1"/>
</dbReference>
<name>A0A6N7IZQ8_9FIRM</name>
<dbReference type="InterPro" id="IPR035909">
    <property type="entry name" value="CheB_C"/>
</dbReference>
<dbReference type="Gene3D" id="3.40.50.2300">
    <property type="match status" value="1"/>
</dbReference>
<keyword evidence="2" id="KW-0963">Cytoplasm</keyword>
<dbReference type="GO" id="GO:0000156">
    <property type="term" value="F:phosphorelay response regulator activity"/>
    <property type="evidence" value="ECO:0007669"/>
    <property type="project" value="InterPro"/>
</dbReference>
<dbReference type="EMBL" id="VOGC01000006">
    <property type="protein sequence ID" value="MQN01403.1"/>
    <property type="molecule type" value="Genomic_DNA"/>
</dbReference>
<dbReference type="CDD" id="cd16432">
    <property type="entry name" value="CheB_Rec"/>
    <property type="match status" value="1"/>
</dbReference>
<comment type="caution">
    <text evidence="9">Lacks conserved residue(s) required for the propagation of feature annotation.</text>
</comment>
<feature type="domain" description="CheB-type methylesterase" evidence="11">
    <location>
        <begin position="156"/>
        <end position="347"/>
    </location>
</feature>
<keyword evidence="13" id="KW-1185">Reference proteome</keyword>
<comment type="caution">
    <text evidence="12">The sequence shown here is derived from an EMBL/GenBank/DDBJ whole genome shotgun (WGS) entry which is preliminary data.</text>
</comment>
<keyword evidence="12" id="KW-0808">Transferase</keyword>
<dbReference type="GO" id="GO:0005737">
    <property type="term" value="C:cytoplasm"/>
    <property type="evidence" value="ECO:0007669"/>
    <property type="project" value="InterPro"/>
</dbReference>
<dbReference type="InterPro" id="IPR000673">
    <property type="entry name" value="Sig_transdc_resp-reg_Me-estase"/>
</dbReference>
<evidence type="ECO:0000256" key="2">
    <source>
        <dbReference type="ARBA" id="ARBA00022490"/>
    </source>
</evidence>
<dbReference type="Proteomes" id="UP000460257">
    <property type="component" value="Unassembled WGS sequence"/>
</dbReference>
<evidence type="ECO:0000256" key="7">
    <source>
        <dbReference type="ARBA" id="ARBA00048267"/>
    </source>
</evidence>
<evidence type="ECO:0000313" key="12">
    <source>
        <dbReference type="EMBL" id="MQN01403.1"/>
    </source>
</evidence>
<dbReference type="PROSITE" id="PS50122">
    <property type="entry name" value="CHEB"/>
    <property type="match status" value="1"/>
</dbReference>
<evidence type="ECO:0000256" key="5">
    <source>
        <dbReference type="ARBA" id="ARBA00024867"/>
    </source>
</evidence>
<reference evidence="12" key="1">
    <citation type="journal article" date="2020" name="Appl. Environ. Microbiol.">
        <title>Medium-Chain Fatty Acid Synthesis by 'Candidatus Weimeria bifida' gen. nov., sp. nov., and 'Candidatus Pseudoramibacter fermentans' sp. nov.</title>
        <authorList>
            <person name="Scarborough M.J."/>
            <person name="Myers K.S."/>
            <person name="Donohue T.J."/>
            <person name="Noguera D.R."/>
        </authorList>
    </citation>
    <scope>NUCLEOTIDE SEQUENCE</scope>
    <source>
        <strain evidence="12">LCO1.1</strain>
    </source>
</reference>
<protein>
    <recommendedName>
        <fullName evidence="1">Stage 0 sporulation protein A homolog</fullName>
        <ecNumber evidence="6">3.1.1.61</ecNumber>
    </recommendedName>
</protein>
<keyword evidence="12" id="KW-0489">Methyltransferase</keyword>
<dbReference type="GO" id="GO:0008168">
    <property type="term" value="F:methyltransferase activity"/>
    <property type="evidence" value="ECO:0007669"/>
    <property type="project" value="UniProtKB-KW"/>
</dbReference>
<dbReference type="PANTHER" id="PTHR42872:SF6">
    <property type="entry name" value="PROTEIN-GLUTAMATE METHYLESTERASE_PROTEIN-GLUTAMINE GLUTAMINASE"/>
    <property type="match status" value="1"/>
</dbReference>
<dbReference type="EC" id="3.1.1.61" evidence="6"/>
<dbReference type="PROSITE" id="PS50110">
    <property type="entry name" value="RESPONSE_REGULATORY"/>
    <property type="match status" value="1"/>
</dbReference>
<evidence type="ECO:0000256" key="3">
    <source>
        <dbReference type="ARBA" id="ARBA00022500"/>
    </source>
</evidence>
<feature type="domain" description="Response regulatory" evidence="10">
    <location>
        <begin position="3"/>
        <end position="121"/>
    </location>
</feature>
<dbReference type="GO" id="GO:0008984">
    <property type="term" value="F:protein-glutamate methylesterase activity"/>
    <property type="evidence" value="ECO:0007669"/>
    <property type="project" value="UniProtKB-EC"/>
</dbReference>
<keyword evidence="4 8" id="KW-0378">Hydrolase</keyword>
<dbReference type="Pfam" id="PF01339">
    <property type="entry name" value="CheB_methylest"/>
    <property type="match status" value="1"/>
</dbReference>
<dbReference type="SUPFAM" id="SSF52172">
    <property type="entry name" value="CheY-like"/>
    <property type="match status" value="1"/>
</dbReference>